<feature type="transmembrane region" description="Helical" evidence="7">
    <location>
        <begin position="635"/>
        <end position="656"/>
    </location>
</feature>
<dbReference type="CDD" id="cd03230">
    <property type="entry name" value="ABC_DR_subfamily_A"/>
    <property type="match status" value="1"/>
</dbReference>
<protein>
    <submittedName>
        <fullName evidence="10">Uncharacterized protein</fullName>
    </submittedName>
</protein>
<evidence type="ECO:0000256" key="2">
    <source>
        <dbReference type="ARBA" id="ARBA00022692"/>
    </source>
</evidence>
<feature type="transmembrane region" description="Helical" evidence="7">
    <location>
        <begin position="569"/>
        <end position="596"/>
    </location>
</feature>
<evidence type="ECO:0000256" key="1">
    <source>
        <dbReference type="ARBA" id="ARBA00004141"/>
    </source>
</evidence>
<evidence type="ECO:0000256" key="5">
    <source>
        <dbReference type="ARBA" id="ARBA00022989"/>
    </source>
</evidence>
<dbReference type="InterPro" id="IPR013525">
    <property type="entry name" value="ABC2_TM"/>
</dbReference>
<evidence type="ECO:0000313" key="10">
    <source>
        <dbReference type="EMBL" id="CAG9797343.1"/>
    </source>
</evidence>
<dbReference type="OrthoDB" id="10255969at2759"/>
<proteinExistence type="predicted"/>
<feature type="domain" description="ABC transporter" evidence="8">
    <location>
        <begin position="4"/>
        <end position="238"/>
    </location>
</feature>
<accession>A0A9N9WJ38</accession>
<dbReference type="SMART" id="SM00382">
    <property type="entry name" value="AAA"/>
    <property type="match status" value="1"/>
</dbReference>
<keyword evidence="11" id="KW-1185">Reference proteome</keyword>
<dbReference type="InterPro" id="IPR003593">
    <property type="entry name" value="AAA+_ATPase"/>
</dbReference>
<evidence type="ECO:0000256" key="3">
    <source>
        <dbReference type="ARBA" id="ARBA00022741"/>
    </source>
</evidence>
<evidence type="ECO:0000256" key="7">
    <source>
        <dbReference type="SAM" id="Phobius"/>
    </source>
</evidence>
<dbReference type="Proteomes" id="UP001153620">
    <property type="component" value="Chromosome 1"/>
</dbReference>
<dbReference type="GO" id="GO:0140359">
    <property type="term" value="F:ABC-type transporter activity"/>
    <property type="evidence" value="ECO:0007669"/>
    <property type="project" value="InterPro"/>
</dbReference>
<dbReference type="GO" id="GO:0016887">
    <property type="term" value="F:ATP hydrolysis activity"/>
    <property type="evidence" value="ECO:0007669"/>
    <property type="project" value="InterPro"/>
</dbReference>
<feature type="transmembrane region" description="Helical" evidence="7">
    <location>
        <begin position="525"/>
        <end position="548"/>
    </location>
</feature>
<feature type="transmembrane region" description="Helical" evidence="7">
    <location>
        <begin position="608"/>
        <end position="628"/>
    </location>
</feature>
<organism evidence="10 11">
    <name type="scientific">Chironomus riparius</name>
    <dbReference type="NCBI Taxonomy" id="315576"/>
    <lineage>
        <taxon>Eukaryota</taxon>
        <taxon>Metazoa</taxon>
        <taxon>Ecdysozoa</taxon>
        <taxon>Arthropoda</taxon>
        <taxon>Hexapoda</taxon>
        <taxon>Insecta</taxon>
        <taxon>Pterygota</taxon>
        <taxon>Neoptera</taxon>
        <taxon>Endopterygota</taxon>
        <taxon>Diptera</taxon>
        <taxon>Nematocera</taxon>
        <taxon>Chironomoidea</taxon>
        <taxon>Chironomidae</taxon>
        <taxon>Chironominae</taxon>
        <taxon>Chironomus</taxon>
    </lineage>
</organism>
<dbReference type="Pfam" id="PF12698">
    <property type="entry name" value="ABC2_membrane_3"/>
    <property type="match status" value="1"/>
</dbReference>
<dbReference type="SUPFAM" id="SSF52540">
    <property type="entry name" value="P-loop containing nucleoside triphosphate hydrolases"/>
    <property type="match status" value="1"/>
</dbReference>
<dbReference type="InterPro" id="IPR047817">
    <property type="entry name" value="ABC2_TM_bact-type"/>
</dbReference>
<keyword evidence="4" id="KW-0067">ATP-binding</keyword>
<evidence type="ECO:0000259" key="8">
    <source>
        <dbReference type="PROSITE" id="PS50893"/>
    </source>
</evidence>
<dbReference type="InterPro" id="IPR003439">
    <property type="entry name" value="ABC_transporter-like_ATP-bd"/>
</dbReference>
<dbReference type="Gene3D" id="3.40.50.300">
    <property type="entry name" value="P-loop containing nucleotide triphosphate hydrolases"/>
    <property type="match status" value="1"/>
</dbReference>
<dbReference type="GO" id="GO:0005524">
    <property type="term" value="F:ATP binding"/>
    <property type="evidence" value="ECO:0007669"/>
    <property type="project" value="UniProtKB-KW"/>
</dbReference>
<gene>
    <name evidence="10" type="ORF">CHIRRI_LOCUS342</name>
</gene>
<dbReference type="PANTHER" id="PTHR43038:SF2">
    <property type="entry name" value="RH61964P"/>
    <property type="match status" value="1"/>
</dbReference>
<keyword evidence="6 7" id="KW-0472">Membrane</keyword>
<feature type="transmembrane region" description="Helical" evidence="7">
    <location>
        <begin position="334"/>
        <end position="354"/>
    </location>
</feature>
<keyword evidence="3" id="KW-0547">Nucleotide-binding</keyword>
<dbReference type="AlphaFoldDB" id="A0A9N9WJ38"/>
<keyword evidence="5 7" id="KW-1133">Transmembrane helix</keyword>
<evidence type="ECO:0000313" key="11">
    <source>
        <dbReference type="Proteomes" id="UP001153620"/>
    </source>
</evidence>
<reference evidence="10" key="1">
    <citation type="submission" date="2022-01" db="EMBL/GenBank/DDBJ databases">
        <authorList>
            <person name="King R."/>
        </authorList>
    </citation>
    <scope>NUCLEOTIDE SEQUENCE</scope>
</reference>
<evidence type="ECO:0000259" key="9">
    <source>
        <dbReference type="PROSITE" id="PS51012"/>
    </source>
</evidence>
<dbReference type="InterPro" id="IPR027417">
    <property type="entry name" value="P-loop_NTPase"/>
</dbReference>
<evidence type="ECO:0000256" key="6">
    <source>
        <dbReference type="ARBA" id="ARBA00023136"/>
    </source>
</evidence>
<dbReference type="InterPro" id="IPR017871">
    <property type="entry name" value="ABC_transporter-like_CS"/>
</dbReference>
<comment type="subcellular location">
    <subcellularLocation>
        <location evidence="1">Membrane</location>
        <topology evidence="1">Multi-pass membrane protein</topology>
    </subcellularLocation>
</comment>
<feature type="transmembrane region" description="Helical" evidence="7">
    <location>
        <begin position="695"/>
        <end position="716"/>
    </location>
</feature>
<name>A0A9N9WJ38_9DIPT</name>
<dbReference type="Pfam" id="PF00005">
    <property type="entry name" value="ABC_tran"/>
    <property type="match status" value="1"/>
</dbReference>
<keyword evidence="2 7" id="KW-0812">Transmembrane</keyword>
<dbReference type="PANTHER" id="PTHR43038">
    <property type="entry name" value="ATP-BINDING CASSETTE, SUB-FAMILY H, MEMBER 1"/>
    <property type="match status" value="1"/>
</dbReference>
<dbReference type="EMBL" id="OU895877">
    <property type="protein sequence ID" value="CAG9797343.1"/>
    <property type="molecule type" value="Genomic_DNA"/>
</dbReference>
<dbReference type="GO" id="GO:0016020">
    <property type="term" value="C:membrane"/>
    <property type="evidence" value="ECO:0007669"/>
    <property type="project" value="UniProtKB-SubCell"/>
</dbReference>
<reference evidence="10" key="2">
    <citation type="submission" date="2022-10" db="EMBL/GenBank/DDBJ databases">
        <authorList>
            <consortium name="ENA_rothamsted_submissions"/>
            <consortium name="culmorum"/>
            <person name="King R."/>
        </authorList>
    </citation>
    <scope>NUCLEOTIDE SEQUENCE</scope>
</reference>
<dbReference type="PROSITE" id="PS50893">
    <property type="entry name" value="ABC_TRANSPORTER_2"/>
    <property type="match status" value="1"/>
</dbReference>
<feature type="domain" description="ABC transmembrane type-2" evidence="9">
    <location>
        <begin position="483"/>
        <end position="719"/>
    </location>
</feature>
<dbReference type="PROSITE" id="PS51012">
    <property type="entry name" value="ABC_TM2"/>
    <property type="match status" value="1"/>
</dbReference>
<dbReference type="PROSITE" id="PS00211">
    <property type="entry name" value="ABC_TRANSPORTER_1"/>
    <property type="match status" value="1"/>
</dbReference>
<evidence type="ECO:0000256" key="4">
    <source>
        <dbReference type="ARBA" id="ARBA00022840"/>
    </source>
</evidence>
<sequence>MNAVEVRNGYKFYGKEKDPKIVLNRLNMTVTHGSIYGLLGASGCGKTTLLSCIVGVKFLNAGKISVLGGTPGKKGSGVPGPRVGYMPQEIALTEEFSIKETIYYFGRIYGMSTERIRERYKLLKELLDLPPGSRQVGHCSGGQMRRVSFAAAMVHEPELLILDEPTVGLDPLLREKIWDFLVETTRTSKLAVIITTHYIEEAKQANCIGLMRNGILLAEDSPQNILSHYEAESLEYAFLQLCVKHGVSDEVHSKLQQISTISNSIAGDDKTVSTNEVKRKNSIESNDSNTACCTGVGDVDCNKKNLVKNLQITTRKRMKALLVKNFLQMLRQPAGMLFLTCFPIFQLVCFYVAIGGNPIGLKLGIVDDELGSFSECWNSSLITTHPYNDTCDLNKVSCRFISHINDSVAIKHYYKSFDEAYVDAKKGRVMGVIYFAKNFTQSMQDIRDEASYAAEGSFENAEIKIYMDKSDQQLTFFLEKKLMQTYHEFIEKLMGDCKYPIKAGNIPIGFKDPIYGSIDGVYTDYIAPGVVMTMIFFLATLITSTIFITDRLEGIWDRTLVAGISTTELLLAHIITQSSVMLMQCVEIVLLAAFIFDTENHGDNFTVILLLMLLGFSGMLYGLFISIFCDSHTMANFMATGSFYPMIILCGIFWPLEGMPIYLQYISFLLPFTLPSIAVRDILAKGWGFSYMSVIAGYSITTVWIVVLLILCLIGLKIKK</sequence>